<dbReference type="GO" id="GO:0000266">
    <property type="term" value="P:mitochondrial fission"/>
    <property type="evidence" value="ECO:0007669"/>
    <property type="project" value="TreeGrafter"/>
</dbReference>
<feature type="domain" description="Dynamin-type G" evidence="20">
    <location>
        <begin position="295"/>
        <end position="571"/>
    </location>
</feature>
<dbReference type="PRINTS" id="PR00195">
    <property type="entry name" value="DYNAMIN"/>
</dbReference>
<dbReference type="GO" id="GO:0005758">
    <property type="term" value="C:mitochondrial intermembrane space"/>
    <property type="evidence" value="ECO:0007669"/>
    <property type="project" value="UniProtKB-SubCell"/>
</dbReference>
<evidence type="ECO:0000256" key="2">
    <source>
        <dbReference type="ARBA" id="ARBA00004569"/>
    </source>
</evidence>
<dbReference type="GO" id="GO:0005874">
    <property type="term" value="C:microtubule"/>
    <property type="evidence" value="ECO:0007669"/>
    <property type="project" value="TreeGrafter"/>
</dbReference>
<feature type="coiled-coil region" evidence="19">
    <location>
        <begin position="210"/>
        <end position="262"/>
    </location>
</feature>
<comment type="catalytic activity">
    <reaction evidence="18">
        <text>GTP + H2O = GDP + phosphate + H(+)</text>
        <dbReference type="Rhea" id="RHEA:19669"/>
        <dbReference type="ChEBI" id="CHEBI:15377"/>
        <dbReference type="ChEBI" id="CHEBI:15378"/>
        <dbReference type="ChEBI" id="CHEBI:37565"/>
        <dbReference type="ChEBI" id="CHEBI:43474"/>
        <dbReference type="ChEBI" id="CHEBI:58189"/>
        <dbReference type="EC" id="3.6.5.5"/>
    </reaction>
</comment>
<dbReference type="Pfam" id="PF00350">
    <property type="entry name" value="Dynamin_N"/>
    <property type="match status" value="1"/>
</dbReference>
<dbReference type="InterPro" id="IPR030381">
    <property type="entry name" value="G_DYNAMIN_dom"/>
</dbReference>
<evidence type="ECO:0000256" key="18">
    <source>
        <dbReference type="ARBA" id="ARBA00048040"/>
    </source>
</evidence>
<evidence type="ECO:0000256" key="12">
    <source>
        <dbReference type="ARBA" id="ARBA00023121"/>
    </source>
</evidence>
<dbReference type="AlphaFoldDB" id="A0A9P0B755"/>
<dbReference type="InterPro" id="IPR022812">
    <property type="entry name" value="Dynamin"/>
</dbReference>
<dbReference type="GO" id="GO:0005525">
    <property type="term" value="F:GTP binding"/>
    <property type="evidence" value="ECO:0007669"/>
    <property type="project" value="UniProtKB-KW"/>
</dbReference>
<organism evidence="21 22">
    <name type="scientific">Brassicogethes aeneus</name>
    <name type="common">Rape pollen beetle</name>
    <name type="synonym">Meligethes aeneus</name>
    <dbReference type="NCBI Taxonomy" id="1431903"/>
    <lineage>
        <taxon>Eukaryota</taxon>
        <taxon>Metazoa</taxon>
        <taxon>Ecdysozoa</taxon>
        <taxon>Arthropoda</taxon>
        <taxon>Hexapoda</taxon>
        <taxon>Insecta</taxon>
        <taxon>Pterygota</taxon>
        <taxon>Neoptera</taxon>
        <taxon>Endopterygota</taxon>
        <taxon>Coleoptera</taxon>
        <taxon>Polyphaga</taxon>
        <taxon>Cucujiformia</taxon>
        <taxon>Nitidulidae</taxon>
        <taxon>Meligethinae</taxon>
        <taxon>Brassicogethes</taxon>
    </lineage>
</organism>
<evidence type="ECO:0000256" key="16">
    <source>
        <dbReference type="ARBA" id="ARBA00023157"/>
    </source>
</evidence>
<keyword evidence="4" id="KW-0812">Transmembrane</keyword>
<keyword evidence="8" id="KW-0378">Hydrolase</keyword>
<evidence type="ECO:0000256" key="11">
    <source>
        <dbReference type="ARBA" id="ARBA00023054"/>
    </source>
</evidence>
<dbReference type="GO" id="GO:0048312">
    <property type="term" value="P:intracellular distribution of mitochondria"/>
    <property type="evidence" value="ECO:0007669"/>
    <property type="project" value="TreeGrafter"/>
</dbReference>
<evidence type="ECO:0000256" key="17">
    <source>
        <dbReference type="ARBA" id="ARBA00044791"/>
    </source>
</evidence>
<dbReference type="Pfam" id="PF19434">
    <property type="entry name" value="OPA1_C"/>
    <property type="match status" value="1"/>
</dbReference>
<keyword evidence="16" id="KW-1015">Disulfide bond</keyword>
<accession>A0A9P0B755</accession>
<dbReference type="GO" id="GO:0006897">
    <property type="term" value="P:endocytosis"/>
    <property type="evidence" value="ECO:0007669"/>
    <property type="project" value="TreeGrafter"/>
</dbReference>
<proteinExistence type="predicted"/>
<dbReference type="InterPro" id="IPR045817">
    <property type="entry name" value="OPA1_C"/>
</dbReference>
<dbReference type="PROSITE" id="PS51718">
    <property type="entry name" value="G_DYNAMIN_2"/>
    <property type="match status" value="1"/>
</dbReference>
<evidence type="ECO:0000259" key="20">
    <source>
        <dbReference type="PROSITE" id="PS51718"/>
    </source>
</evidence>
<dbReference type="GO" id="GO:0003924">
    <property type="term" value="F:GTPase activity"/>
    <property type="evidence" value="ECO:0007669"/>
    <property type="project" value="InterPro"/>
</dbReference>
<gene>
    <name evidence="21" type="ORF">MELIAE_LOCUS7875</name>
</gene>
<dbReference type="EMBL" id="OV121136">
    <property type="protein sequence ID" value="CAH0557081.1"/>
    <property type="molecule type" value="Genomic_DNA"/>
</dbReference>
<dbReference type="SUPFAM" id="SSF52540">
    <property type="entry name" value="P-loop containing nucleoside triphosphate hydrolases"/>
    <property type="match status" value="1"/>
</dbReference>
<comment type="subcellular location">
    <subcellularLocation>
        <location evidence="1">Mitochondrion inner membrane</location>
        <topology evidence="1">Single-pass membrane protein</topology>
    </subcellularLocation>
    <subcellularLocation>
        <location evidence="2">Mitochondrion intermembrane space</location>
    </subcellularLocation>
</comment>
<protein>
    <recommendedName>
        <fullName evidence="17">Dynamin-like GTPase OPA1, mitochondrial</fullName>
        <ecNumber evidence="3">3.6.5.5</ecNumber>
    </recommendedName>
</protein>
<dbReference type="GO" id="GO:0016559">
    <property type="term" value="P:peroxisome fission"/>
    <property type="evidence" value="ECO:0007669"/>
    <property type="project" value="TreeGrafter"/>
</dbReference>
<dbReference type="InterPro" id="IPR045063">
    <property type="entry name" value="Dynamin_N"/>
</dbReference>
<keyword evidence="5" id="KW-0053">Apoptosis</keyword>
<keyword evidence="22" id="KW-1185">Reference proteome</keyword>
<dbReference type="GO" id="GO:0006915">
    <property type="term" value="P:apoptotic process"/>
    <property type="evidence" value="ECO:0007669"/>
    <property type="project" value="UniProtKB-KW"/>
</dbReference>
<evidence type="ECO:0000256" key="4">
    <source>
        <dbReference type="ARBA" id="ARBA00022692"/>
    </source>
</evidence>
<name>A0A9P0B755_BRAAE</name>
<evidence type="ECO:0000313" key="21">
    <source>
        <dbReference type="EMBL" id="CAH0557081.1"/>
    </source>
</evidence>
<dbReference type="CDD" id="cd08771">
    <property type="entry name" value="DLP_1"/>
    <property type="match status" value="1"/>
</dbReference>
<dbReference type="SMART" id="SM00053">
    <property type="entry name" value="DYNc"/>
    <property type="match status" value="1"/>
</dbReference>
<dbReference type="Proteomes" id="UP001154078">
    <property type="component" value="Chromosome 5"/>
</dbReference>
<evidence type="ECO:0000256" key="19">
    <source>
        <dbReference type="SAM" id="Coils"/>
    </source>
</evidence>
<evidence type="ECO:0000256" key="13">
    <source>
        <dbReference type="ARBA" id="ARBA00023128"/>
    </source>
</evidence>
<evidence type="ECO:0000256" key="1">
    <source>
        <dbReference type="ARBA" id="ARBA00004434"/>
    </source>
</evidence>
<keyword evidence="11 19" id="KW-0175">Coiled coil</keyword>
<dbReference type="PANTHER" id="PTHR11566">
    <property type="entry name" value="DYNAMIN"/>
    <property type="match status" value="1"/>
</dbReference>
<dbReference type="EC" id="3.6.5.5" evidence="3"/>
<evidence type="ECO:0000256" key="14">
    <source>
        <dbReference type="ARBA" id="ARBA00023134"/>
    </source>
</evidence>
<keyword evidence="9" id="KW-0809">Transit peptide</keyword>
<keyword evidence="10" id="KW-1133">Transmembrane helix</keyword>
<evidence type="ECO:0000256" key="7">
    <source>
        <dbReference type="ARBA" id="ARBA00022792"/>
    </source>
</evidence>
<dbReference type="GO" id="GO:0008053">
    <property type="term" value="P:mitochondrial fusion"/>
    <property type="evidence" value="ECO:0007669"/>
    <property type="project" value="TreeGrafter"/>
</dbReference>
<evidence type="ECO:0000256" key="8">
    <source>
        <dbReference type="ARBA" id="ARBA00022801"/>
    </source>
</evidence>
<evidence type="ECO:0000256" key="15">
    <source>
        <dbReference type="ARBA" id="ARBA00023136"/>
    </source>
</evidence>
<dbReference type="PANTHER" id="PTHR11566:SF67">
    <property type="entry name" value="DYNAMIN-LIKE 120 KDA PROTEIN, MITOCHONDRIAL"/>
    <property type="match status" value="1"/>
</dbReference>
<evidence type="ECO:0000256" key="10">
    <source>
        <dbReference type="ARBA" id="ARBA00022989"/>
    </source>
</evidence>
<dbReference type="Gene3D" id="3.40.50.300">
    <property type="entry name" value="P-loop containing nucleotide triphosphate hydrolases"/>
    <property type="match status" value="1"/>
</dbReference>
<feature type="coiled-coil region" evidence="19">
    <location>
        <begin position="904"/>
        <end position="967"/>
    </location>
</feature>
<dbReference type="GO" id="GO:0008289">
    <property type="term" value="F:lipid binding"/>
    <property type="evidence" value="ECO:0007669"/>
    <property type="project" value="UniProtKB-KW"/>
</dbReference>
<dbReference type="InterPro" id="IPR001401">
    <property type="entry name" value="Dynamin_GTPase"/>
</dbReference>
<keyword evidence="14" id="KW-0342">GTP-binding</keyword>
<evidence type="ECO:0000313" key="22">
    <source>
        <dbReference type="Proteomes" id="UP001154078"/>
    </source>
</evidence>
<keyword evidence="7" id="KW-0999">Mitochondrion inner membrane</keyword>
<dbReference type="InterPro" id="IPR027417">
    <property type="entry name" value="P-loop_NTPase"/>
</dbReference>
<sequence length="968" mass="112297">MEHIVRGKFGRIVISSYTKYGAQRNSQRGVCSLWGGRALDRSRPLLHQQYKYQRREYGMLVVKALRGVLKIRYLLLGGAVAGGGALNKKYNEWKEGLPDLKWLDEIMPENDKWQEWRNNLIDIKDSVKDNIEIDPRIKALSEAKYKQFRDWFDNRLDNAIAAAEQKNTPLPEPVEGVFSNLSEFVDRLYSEAKHDIKEKTVVYARPFAQSNEDEKARKEAQQRLNNIQDEMMQTQIKYQRELERLEKENKELRKQNLLLKQGRKPPTRKIKKSLIDMYSEVLDELADFDSGYNTQDQLPRVVVVGDQSSGKTSVLEMIAQARIFPRGAGEMMTRAPVKVTLSEGPYHVAQFRDSSREFDLTKESDLADLRREVELRMRNSVRGGKTVSSEVISMTVKGPGLQRMVLVDLPGIISTVTTDMAADTRESIKQMTQAYMNNPNAIILCIQDGAVDAERSNVTDLVANCDPHGKRTIFVLTKVDMAEQNLADPNRIRKILAGKLFPMKAIGYFAVVTGRGRKDDAIQTIKDYEEDFFRSSKLFKEGVIKSTQVTTRNLSLAVADCFWKMVKETVEQQADSFKARRFNLESEWKNNFPRLREQDRDELFERARAEVLDEIVNLSQVSAKQWDDRLLGKMWEKVSDHVFENVYLPAAQTGSAETFNTAVDIKLRQWAQDDLPKQSVESGWESLRTEFEAFMRRAASAPNHDGIFDRLKEAVVREAVARHSWEDKASEMLRVIQLNALEDRTIVDKRDWDAAVRFLETSVKEKLKLSEHQLKELLGPSMKERWLYWRYQSEPQCKRMAVKGELDKILYSNDKHPPNLSFDELTTIKNNLLHNTVEVDNEFIREVWHAVYRKHFLNQSLGKAFDCRKAYYLYHQQADVDCSDVVLFHRIQQMMKVTSNALRQQITNREARRLDKEIKEVLEDYSQDNDKKIQLLTGRRVTLAEELKRVRQIQEKLEEFIQALNKEK</sequence>
<keyword evidence="6" id="KW-0547">Nucleotide-binding</keyword>
<reference evidence="21" key="1">
    <citation type="submission" date="2021-12" db="EMBL/GenBank/DDBJ databases">
        <authorList>
            <person name="King R."/>
        </authorList>
    </citation>
    <scope>NUCLEOTIDE SEQUENCE</scope>
</reference>
<dbReference type="FunFam" id="3.40.50.300:FF:000171">
    <property type="entry name" value="Dynamin-like 120 kDa protein, mitochondrial"/>
    <property type="match status" value="1"/>
</dbReference>
<dbReference type="GO" id="GO:0008017">
    <property type="term" value="F:microtubule binding"/>
    <property type="evidence" value="ECO:0007669"/>
    <property type="project" value="TreeGrafter"/>
</dbReference>
<dbReference type="GO" id="GO:0005743">
    <property type="term" value="C:mitochondrial inner membrane"/>
    <property type="evidence" value="ECO:0007669"/>
    <property type="project" value="UniProtKB-SubCell"/>
</dbReference>
<evidence type="ECO:0000256" key="5">
    <source>
        <dbReference type="ARBA" id="ARBA00022703"/>
    </source>
</evidence>
<keyword evidence="12" id="KW-0446">Lipid-binding</keyword>
<dbReference type="OrthoDB" id="415706at2759"/>
<evidence type="ECO:0000256" key="6">
    <source>
        <dbReference type="ARBA" id="ARBA00022741"/>
    </source>
</evidence>
<keyword evidence="15" id="KW-0472">Membrane</keyword>
<evidence type="ECO:0000256" key="9">
    <source>
        <dbReference type="ARBA" id="ARBA00022946"/>
    </source>
</evidence>
<evidence type="ECO:0000256" key="3">
    <source>
        <dbReference type="ARBA" id="ARBA00011980"/>
    </source>
</evidence>
<keyword evidence="13" id="KW-0496">Mitochondrion</keyword>